<dbReference type="EMBL" id="CM055098">
    <property type="protein sequence ID" value="KAJ7548535.1"/>
    <property type="molecule type" value="Genomic_DNA"/>
</dbReference>
<reference evidence="2" key="1">
    <citation type="journal article" date="2024" name="Proc. Natl. Acad. Sci. U.S.A.">
        <title>Extraordinary preservation of gene collinearity over three hundred million years revealed in homosporous lycophytes.</title>
        <authorList>
            <person name="Li C."/>
            <person name="Wickell D."/>
            <person name="Kuo L.Y."/>
            <person name="Chen X."/>
            <person name="Nie B."/>
            <person name="Liao X."/>
            <person name="Peng D."/>
            <person name="Ji J."/>
            <person name="Jenkins J."/>
            <person name="Williams M."/>
            <person name="Shu S."/>
            <person name="Plott C."/>
            <person name="Barry K."/>
            <person name="Rajasekar S."/>
            <person name="Grimwood J."/>
            <person name="Han X."/>
            <person name="Sun S."/>
            <person name="Hou Z."/>
            <person name="He W."/>
            <person name="Dai G."/>
            <person name="Sun C."/>
            <person name="Schmutz J."/>
            <person name="Leebens-Mack J.H."/>
            <person name="Li F.W."/>
            <person name="Wang L."/>
        </authorList>
    </citation>
    <scope>NUCLEOTIDE SEQUENCE [LARGE SCALE GENOMIC DNA]</scope>
    <source>
        <strain evidence="2">cv. PW_Plant_1</strain>
    </source>
</reference>
<protein>
    <submittedName>
        <fullName evidence="1">Uncharacterized protein</fullName>
    </submittedName>
</protein>
<accession>A0ACC2D2L3</accession>
<gene>
    <name evidence="1" type="ORF">O6H91_07G015600</name>
</gene>
<evidence type="ECO:0000313" key="1">
    <source>
        <dbReference type="EMBL" id="KAJ7548535.1"/>
    </source>
</evidence>
<sequence>MESQPQQLILVEKSSNGIATITLNRPKALNALTREMMDQLAAVFRALEEDAQVKVIILTGAGQSFCAGVDLTAASEVFKGNTKDPNDDPLVQMEKCSKPIIGAINGFAVTAGFELSLACDILIADSKAKFVDTHCKFGIFPSWGLSQKLPRIIGVNRAREVSLMLRPIEAEVAERWGLVNRVVSPPDLLKAAIEIAESIIKNHEGLVVEYKAVIRDGMKLSLADGLRLEKERAHHYYANMKPEEFAAMQKFIAGRSANTRRTGSKL</sequence>
<evidence type="ECO:0000313" key="2">
    <source>
        <dbReference type="Proteomes" id="UP001162992"/>
    </source>
</evidence>
<organism evidence="1 2">
    <name type="scientific">Diphasiastrum complanatum</name>
    <name type="common">Issler's clubmoss</name>
    <name type="synonym">Lycopodium complanatum</name>
    <dbReference type="NCBI Taxonomy" id="34168"/>
    <lineage>
        <taxon>Eukaryota</taxon>
        <taxon>Viridiplantae</taxon>
        <taxon>Streptophyta</taxon>
        <taxon>Embryophyta</taxon>
        <taxon>Tracheophyta</taxon>
        <taxon>Lycopodiopsida</taxon>
        <taxon>Lycopodiales</taxon>
        <taxon>Lycopodiaceae</taxon>
        <taxon>Lycopodioideae</taxon>
        <taxon>Diphasiastrum</taxon>
    </lineage>
</organism>
<name>A0ACC2D2L3_DIPCM</name>
<keyword evidence="2" id="KW-1185">Reference proteome</keyword>
<dbReference type="Proteomes" id="UP001162992">
    <property type="component" value="Chromosome 7"/>
</dbReference>
<proteinExistence type="predicted"/>
<comment type="caution">
    <text evidence="1">The sequence shown here is derived from an EMBL/GenBank/DDBJ whole genome shotgun (WGS) entry which is preliminary data.</text>
</comment>